<accession>A0ABW4NA05</accession>
<dbReference type="Gene3D" id="3.40.50.1820">
    <property type="entry name" value="alpha/beta hydrolase"/>
    <property type="match status" value="1"/>
</dbReference>
<proteinExistence type="predicted"/>
<dbReference type="RefSeq" id="WP_380937817.1">
    <property type="nucleotide sequence ID" value="NZ_JBHUFC010000001.1"/>
</dbReference>
<dbReference type="EMBL" id="JBHUFC010000001">
    <property type="protein sequence ID" value="MFD1786130.1"/>
    <property type="molecule type" value="Genomic_DNA"/>
</dbReference>
<gene>
    <name evidence="1" type="ORF">ACFSC3_00955</name>
</gene>
<dbReference type="Proteomes" id="UP001597283">
    <property type="component" value="Unassembled WGS sequence"/>
</dbReference>
<dbReference type="GO" id="GO:0016787">
    <property type="term" value="F:hydrolase activity"/>
    <property type="evidence" value="ECO:0007669"/>
    <property type="project" value="UniProtKB-KW"/>
</dbReference>
<sequence length="189" mass="19890">MSIIALPTRDVSIVSLIAAGHPAPPKSLLNLPVGTPAAQIAVRADTAAQRSLTAAAIDRAMLEADRRVLLVAHGIGCAAAAWWARLSPRPYVERVAGALLIAPDSDGSDGRAFASPRSALPFPTLVLGATDAAQRLSDEWGARLIDGPLPAPERTATRRLHAMILRFTGAIVERDAQQARRLLAMIGDS</sequence>
<evidence type="ECO:0000313" key="1">
    <source>
        <dbReference type="EMBL" id="MFD1786130.1"/>
    </source>
</evidence>
<name>A0ABW4NA05_9SPHN</name>
<dbReference type="Pfam" id="PF06821">
    <property type="entry name" value="Ser_hydrolase"/>
    <property type="match status" value="1"/>
</dbReference>
<dbReference type="InterPro" id="IPR029058">
    <property type="entry name" value="AB_hydrolase_fold"/>
</dbReference>
<keyword evidence="2" id="KW-1185">Reference proteome</keyword>
<organism evidence="1 2">
    <name type="scientific">Sphingomonas floccifaciens</name>
    <dbReference type="NCBI Taxonomy" id="1844115"/>
    <lineage>
        <taxon>Bacteria</taxon>
        <taxon>Pseudomonadati</taxon>
        <taxon>Pseudomonadota</taxon>
        <taxon>Alphaproteobacteria</taxon>
        <taxon>Sphingomonadales</taxon>
        <taxon>Sphingomonadaceae</taxon>
        <taxon>Sphingomonas</taxon>
    </lineage>
</organism>
<evidence type="ECO:0000313" key="2">
    <source>
        <dbReference type="Proteomes" id="UP001597283"/>
    </source>
</evidence>
<keyword evidence="1" id="KW-0378">Hydrolase</keyword>
<protein>
    <submittedName>
        <fullName evidence="1">RBBP9/YdeN family alpha/beta hydrolase</fullName>
    </submittedName>
</protein>
<comment type="caution">
    <text evidence="1">The sequence shown here is derived from an EMBL/GenBank/DDBJ whole genome shotgun (WGS) entry which is preliminary data.</text>
</comment>
<dbReference type="InterPro" id="IPR010662">
    <property type="entry name" value="RBBP9/YdeN"/>
</dbReference>
<dbReference type="SUPFAM" id="SSF53474">
    <property type="entry name" value="alpha/beta-Hydrolases"/>
    <property type="match status" value="1"/>
</dbReference>
<reference evidence="2" key="1">
    <citation type="journal article" date="2019" name="Int. J. Syst. Evol. Microbiol.">
        <title>The Global Catalogue of Microorganisms (GCM) 10K type strain sequencing project: providing services to taxonomists for standard genome sequencing and annotation.</title>
        <authorList>
            <consortium name="The Broad Institute Genomics Platform"/>
            <consortium name="The Broad Institute Genome Sequencing Center for Infectious Disease"/>
            <person name="Wu L."/>
            <person name="Ma J."/>
        </authorList>
    </citation>
    <scope>NUCLEOTIDE SEQUENCE [LARGE SCALE GENOMIC DNA]</scope>
    <source>
        <strain evidence="2">Q85</strain>
    </source>
</reference>